<gene>
    <name evidence="5" type="ORF">G6011_03129</name>
</gene>
<name>A0AAD4IEL4_9PLEO</name>
<dbReference type="PROSITE" id="PS01359">
    <property type="entry name" value="ZF_PHD_1"/>
    <property type="match status" value="1"/>
</dbReference>
<evidence type="ECO:0008006" key="7">
    <source>
        <dbReference type="Google" id="ProtNLM"/>
    </source>
</evidence>
<dbReference type="InterPro" id="IPR011011">
    <property type="entry name" value="Znf_FYVE_PHD"/>
</dbReference>
<feature type="region of interest" description="Disordered" evidence="4">
    <location>
        <begin position="28"/>
        <end position="91"/>
    </location>
</feature>
<feature type="region of interest" description="Disordered" evidence="4">
    <location>
        <begin position="235"/>
        <end position="296"/>
    </location>
</feature>
<evidence type="ECO:0000313" key="5">
    <source>
        <dbReference type="EMBL" id="KAG9193094.1"/>
    </source>
</evidence>
<proteinExistence type="predicted"/>
<keyword evidence="2" id="KW-0863">Zinc-finger</keyword>
<dbReference type="InterPro" id="IPR019786">
    <property type="entry name" value="Zinc_finger_PHD-type_CS"/>
</dbReference>
<sequence length="696" mass="78851">MRRAGYLRYTNKTSYGIVEERYTNKDWKTGEKFASSSGDVSSAITPVNETSPLPSEQYENQSPHRPRTAHSPDRRHLESSHKRVNSDDGLYNTDIEPYHTPLLSLPPAPTSDRLTTAVTVINVKVSECGPAPVRGRTKKPLQPTHDGWETVTNGIARTTQTPKARVWGNVPSKLQAQALRPGPTPWSSDSRNFPDLSVAGSPFNNTYTQTHAVKPPIAWGSKEPESFVAEAEDDISTHPMVSQKKKAKKAREAKRKTKKHSTSEEIPNGDVDELVEEETDASARDLSAPPETNLDTNVKDIDKTLQLYSMSTNTEHQVIEAVVEPTTMIPEFINSTSPVPPPEPVTVTKHGKHMHWIRFTRIFVVDQLTNPYSPSSSSYSHSTLCSFENNNIPDCPFHEPHCSCVDPLADQCYLVMPCAELCSTGPFNRIRGEKLLSLYEKDHRTKGRLMLIDDDLIDYFMEDPVSRSRNRNPDGVPARLQKEYDDFKSGYKPGTLMAQELRFERLYAKNGFVKQELTQSMLQDIQRNDFERPGTKYMCYCRAVISKKGTPARGTVVCSYRACSTKYFHQSCVKMLGVDMVSHWYCTECEEQMKIIARQTLRDLGYIDIPQEGPCSYPYGLDADKFEETFDEKFEEMMNSPDMDYLRLLPVELRSKVKDIGGLSAMSEDIQRQFKEKVRALGRRLKAADIEMFNLQ</sequence>
<feature type="compositionally biased region" description="Basic and acidic residues" evidence="4">
    <location>
        <begin position="70"/>
        <end position="86"/>
    </location>
</feature>
<protein>
    <recommendedName>
        <fullName evidence="7">Zinc finger PHD-type domain-containing protein</fullName>
    </recommendedName>
</protein>
<feature type="compositionally biased region" description="Polar residues" evidence="4">
    <location>
        <begin position="34"/>
        <end position="63"/>
    </location>
</feature>
<evidence type="ECO:0000313" key="6">
    <source>
        <dbReference type="Proteomes" id="UP001199106"/>
    </source>
</evidence>
<dbReference type="GO" id="GO:0008270">
    <property type="term" value="F:zinc ion binding"/>
    <property type="evidence" value="ECO:0007669"/>
    <property type="project" value="UniProtKB-KW"/>
</dbReference>
<evidence type="ECO:0000256" key="1">
    <source>
        <dbReference type="ARBA" id="ARBA00022723"/>
    </source>
</evidence>
<accession>A0AAD4IEL4</accession>
<keyword evidence="3" id="KW-0862">Zinc</keyword>
<dbReference type="SUPFAM" id="SSF57903">
    <property type="entry name" value="FYVE/PHD zinc finger"/>
    <property type="match status" value="1"/>
</dbReference>
<comment type="caution">
    <text evidence="5">The sequence shown here is derived from an EMBL/GenBank/DDBJ whole genome shotgun (WGS) entry which is preliminary data.</text>
</comment>
<dbReference type="Proteomes" id="UP001199106">
    <property type="component" value="Unassembled WGS sequence"/>
</dbReference>
<organism evidence="5 6">
    <name type="scientific">Alternaria panax</name>
    <dbReference type="NCBI Taxonomy" id="48097"/>
    <lineage>
        <taxon>Eukaryota</taxon>
        <taxon>Fungi</taxon>
        <taxon>Dikarya</taxon>
        <taxon>Ascomycota</taxon>
        <taxon>Pezizomycotina</taxon>
        <taxon>Dothideomycetes</taxon>
        <taxon>Pleosporomycetidae</taxon>
        <taxon>Pleosporales</taxon>
        <taxon>Pleosporineae</taxon>
        <taxon>Pleosporaceae</taxon>
        <taxon>Alternaria</taxon>
        <taxon>Alternaria sect. Panax</taxon>
    </lineage>
</organism>
<feature type="compositionally biased region" description="Acidic residues" evidence="4">
    <location>
        <begin position="270"/>
        <end position="280"/>
    </location>
</feature>
<keyword evidence="6" id="KW-1185">Reference proteome</keyword>
<evidence type="ECO:0000256" key="3">
    <source>
        <dbReference type="ARBA" id="ARBA00022833"/>
    </source>
</evidence>
<dbReference type="AlphaFoldDB" id="A0AAD4IEL4"/>
<keyword evidence="1" id="KW-0479">Metal-binding</keyword>
<dbReference type="EMBL" id="JAANER010000002">
    <property type="protein sequence ID" value="KAG9193094.1"/>
    <property type="molecule type" value="Genomic_DNA"/>
</dbReference>
<dbReference type="InterPro" id="IPR013083">
    <property type="entry name" value="Znf_RING/FYVE/PHD"/>
</dbReference>
<feature type="compositionally biased region" description="Basic residues" evidence="4">
    <location>
        <begin position="243"/>
        <end position="260"/>
    </location>
</feature>
<reference evidence="5" key="1">
    <citation type="submission" date="2021-07" db="EMBL/GenBank/DDBJ databases">
        <title>Genome Resource of American Ginseng Black Spot Pathogen Alternaria panax.</title>
        <authorList>
            <person name="Qiu C."/>
            <person name="Wang W."/>
            <person name="Liu Z."/>
        </authorList>
    </citation>
    <scope>NUCLEOTIDE SEQUENCE</scope>
    <source>
        <strain evidence="5">BNCC115425</strain>
    </source>
</reference>
<dbReference type="Gene3D" id="3.30.40.10">
    <property type="entry name" value="Zinc/RING finger domain, C3HC4 (zinc finger)"/>
    <property type="match status" value="1"/>
</dbReference>
<evidence type="ECO:0000256" key="2">
    <source>
        <dbReference type="ARBA" id="ARBA00022771"/>
    </source>
</evidence>
<evidence type="ECO:0000256" key="4">
    <source>
        <dbReference type="SAM" id="MobiDB-lite"/>
    </source>
</evidence>